<dbReference type="EMBL" id="MHOH01000001">
    <property type="protein sequence ID" value="OGZ61251.1"/>
    <property type="molecule type" value="Genomic_DNA"/>
</dbReference>
<gene>
    <name evidence="3" type="ORF">A2919_01410</name>
</gene>
<comment type="caution">
    <text evidence="3">The sequence shown here is derived from an EMBL/GenBank/DDBJ whole genome shotgun (WGS) entry which is preliminary data.</text>
</comment>
<evidence type="ECO:0000313" key="3">
    <source>
        <dbReference type="EMBL" id="OGZ61251.1"/>
    </source>
</evidence>
<evidence type="ECO:0000256" key="2">
    <source>
        <dbReference type="SAM" id="SignalP"/>
    </source>
</evidence>
<feature type="chain" id="PRO_5009583108" description="DUF916 domain-containing protein" evidence="2">
    <location>
        <begin position="29"/>
        <end position="345"/>
    </location>
</feature>
<organism evidence="3 4">
    <name type="scientific">Candidatus Spechtbacteria bacterium RIFCSPLOWO2_01_FULL_43_12</name>
    <dbReference type="NCBI Taxonomy" id="1802162"/>
    <lineage>
        <taxon>Bacteria</taxon>
        <taxon>Candidatus Spechtiibacteriota</taxon>
    </lineage>
</organism>
<evidence type="ECO:0000256" key="1">
    <source>
        <dbReference type="SAM" id="Phobius"/>
    </source>
</evidence>
<keyword evidence="2" id="KW-0732">Signal</keyword>
<reference evidence="3 4" key="1">
    <citation type="journal article" date="2016" name="Nat. Commun.">
        <title>Thousands of microbial genomes shed light on interconnected biogeochemical processes in an aquifer system.</title>
        <authorList>
            <person name="Anantharaman K."/>
            <person name="Brown C.T."/>
            <person name="Hug L.A."/>
            <person name="Sharon I."/>
            <person name="Castelle C.J."/>
            <person name="Probst A.J."/>
            <person name="Thomas B.C."/>
            <person name="Singh A."/>
            <person name="Wilkins M.J."/>
            <person name="Karaoz U."/>
            <person name="Brodie E.L."/>
            <person name="Williams K.H."/>
            <person name="Hubbard S.S."/>
            <person name="Banfield J.F."/>
        </authorList>
    </citation>
    <scope>NUCLEOTIDE SEQUENCE [LARGE SCALE GENOMIC DNA]</scope>
</reference>
<name>A0A1G2HG71_9BACT</name>
<keyword evidence="1" id="KW-0812">Transmembrane</keyword>
<evidence type="ECO:0008006" key="5">
    <source>
        <dbReference type="Google" id="ProtNLM"/>
    </source>
</evidence>
<feature type="transmembrane region" description="Helical" evidence="1">
    <location>
        <begin position="305"/>
        <end position="326"/>
    </location>
</feature>
<feature type="signal peptide" evidence="2">
    <location>
        <begin position="1"/>
        <end position="28"/>
    </location>
</feature>
<protein>
    <recommendedName>
        <fullName evidence="5">DUF916 domain-containing protein</fullName>
    </recommendedName>
</protein>
<dbReference type="Proteomes" id="UP000178835">
    <property type="component" value="Unassembled WGS sequence"/>
</dbReference>
<dbReference type="AlphaFoldDB" id="A0A1G2HG71"/>
<proteinExistence type="predicted"/>
<keyword evidence="1" id="KW-1133">Transmembrane helix</keyword>
<accession>A0A1G2HG71</accession>
<sequence length="345" mass="38492">MKILIFTAFLVPSIYVALFTLAVSPANAETIGIAITQNTYDLEILPGDSYAGQITVFNQSESLPLPVNLKLDLWNLREDSDDIEFVFTEDALNATRWFDLGGPTSYLLGAKDTAEEDRQVNFTISVPSETPPSSYFVIMRFEAVIPPHYYIESGPRANPEISALFFIRVPNLNLDGAISDYDAEIAELAPKGVESIDFLARIFPNAEAGVFEDAVKEMLARVRNTGIYHFTAKGTITIHNMFGAEVARGELPRKIMMPNRIRSMDILAESTGGFLSRHFNLGPYTATMVLEVPGNGEPIVETIHFWAFPWKVLSATTFILLLVIIIRRRIFGAMKALVYRKMPND</sequence>
<evidence type="ECO:0000313" key="4">
    <source>
        <dbReference type="Proteomes" id="UP000178835"/>
    </source>
</evidence>
<keyword evidence="1" id="KW-0472">Membrane</keyword>